<dbReference type="EMBL" id="BSXU01000923">
    <property type="protein sequence ID" value="GMG22120.1"/>
    <property type="molecule type" value="Genomic_DNA"/>
</dbReference>
<dbReference type="AlphaFoldDB" id="A0A9W6YWR3"/>
<keyword evidence="2" id="KW-1185">Reference proteome</keyword>
<name>A0A9W6YWR3_AMBMO</name>
<sequence>MIDKVKFENNHKLKKLILIFSECLRTDLQGLTQLDSLTLVSNSNNFLKMKVFKTIPQNLKKLNLDLLIQTKKINHKLPVPENLYHFGCRAKALSHFNFNSCLQLRSMTLFHTNLVDESDPLWRLLPSTIHSLRLEYRASTKEKPGLKTDGCPEGKYFGINVPVKFQHLTLKLNFPFSDNYSKQCMKRIYINTHEPQWSNDLLHKTSWDKFVKVNIGKKTKLQIIVDFHSDVLIFVNDFVVDNVIAVGRRNNGGIRFMKKKGLNGVSFFTTDKVLTRVKL</sequence>
<proteinExistence type="predicted"/>
<evidence type="ECO:0000313" key="1">
    <source>
        <dbReference type="EMBL" id="GMG22120.1"/>
    </source>
</evidence>
<protein>
    <submittedName>
        <fullName evidence="1">Unnamed protein product</fullName>
    </submittedName>
</protein>
<organism evidence="1 2">
    <name type="scientific">Ambrosiozyma monospora</name>
    <name type="common">Yeast</name>
    <name type="synonym">Endomycopsis monosporus</name>
    <dbReference type="NCBI Taxonomy" id="43982"/>
    <lineage>
        <taxon>Eukaryota</taxon>
        <taxon>Fungi</taxon>
        <taxon>Dikarya</taxon>
        <taxon>Ascomycota</taxon>
        <taxon>Saccharomycotina</taxon>
        <taxon>Pichiomycetes</taxon>
        <taxon>Pichiales</taxon>
        <taxon>Pichiaceae</taxon>
        <taxon>Ambrosiozyma</taxon>
    </lineage>
</organism>
<gene>
    <name evidence="1" type="ORF">Amon01_000250800</name>
</gene>
<dbReference type="Proteomes" id="UP001165063">
    <property type="component" value="Unassembled WGS sequence"/>
</dbReference>
<comment type="caution">
    <text evidence="1">The sequence shown here is derived from an EMBL/GenBank/DDBJ whole genome shotgun (WGS) entry which is preliminary data.</text>
</comment>
<reference evidence="1" key="1">
    <citation type="submission" date="2023-04" db="EMBL/GenBank/DDBJ databases">
        <title>Ambrosiozyma monospora NBRC 1965.</title>
        <authorList>
            <person name="Ichikawa N."/>
            <person name="Sato H."/>
            <person name="Tonouchi N."/>
        </authorList>
    </citation>
    <scope>NUCLEOTIDE SEQUENCE</scope>
    <source>
        <strain evidence="1">NBRC 1965</strain>
    </source>
</reference>
<evidence type="ECO:0000313" key="2">
    <source>
        <dbReference type="Proteomes" id="UP001165063"/>
    </source>
</evidence>
<accession>A0A9W6YWR3</accession>